<dbReference type="Proteomes" id="UP000054164">
    <property type="component" value="Unassembled WGS sequence"/>
</dbReference>
<dbReference type="InterPro" id="IPR041329">
    <property type="entry name" value="YubB_C"/>
</dbReference>
<organism evidence="2">
    <name type="scientific">Clostridium botulinum B str. Osaka05</name>
    <dbReference type="NCBI Taxonomy" id="1407017"/>
    <lineage>
        <taxon>Bacteria</taxon>
        <taxon>Bacillati</taxon>
        <taxon>Bacillota</taxon>
        <taxon>Clostridia</taxon>
        <taxon>Eubacteriales</taxon>
        <taxon>Clostridiaceae</taxon>
        <taxon>Clostridium</taxon>
    </lineage>
</organism>
<name>A0A060N698_CLOBO</name>
<reference evidence="2" key="1">
    <citation type="submission" date="2013-10" db="EMBL/GenBank/DDBJ databases">
        <title>Draft genome sequence of Clostridium botulinum type B strain Osaka05.</title>
        <authorList>
            <person name="Sakaguchi Y."/>
            <person name="Hosomi K."/>
            <person name="Uchiyama J."/>
            <person name="Ogura Y."/>
            <person name="Sakaguchi M."/>
            <person name="Kohda T."/>
            <person name="Mukamoto M."/>
            <person name="Misawa N."/>
            <person name="Matsuzaki S."/>
            <person name="Hayashi T."/>
            <person name="Kozaki S."/>
        </authorList>
    </citation>
    <scope>NUCLEOTIDE SEQUENCE</scope>
    <source>
        <strain evidence="2">Osaka05</strain>
    </source>
</reference>
<feature type="domain" description="YubB ferredoxin-like" evidence="1">
    <location>
        <begin position="88"/>
        <end position="167"/>
    </location>
</feature>
<dbReference type="EMBL" id="BA000059">
    <property type="protein sequence ID" value="BAO05110.1"/>
    <property type="molecule type" value="Genomic_DNA"/>
</dbReference>
<gene>
    <name evidence="2" type="ORF">CBO05P2_085</name>
</gene>
<evidence type="ECO:0000259" key="1">
    <source>
        <dbReference type="Pfam" id="PF18406"/>
    </source>
</evidence>
<dbReference type="RefSeq" id="WP_051394108.1">
    <property type="nucleotide sequence ID" value="NZ_BA000059.1"/>
</dbReference>
<accession>A0A060N698</accession>
<protein>
    <recommendedName>
        <fullName evidence="1">YubB ferredoxin-like domain-containing protein</fullName>
    </recommendedName>
</protein>
<proteinExistence type="predicted"/>
<dbReference type="HOGENOM" id="CLU_100167_0_0_9"/>
<dbReference type="AlphaFoldDB" id="A0A060N698"/>
<sequence length="198" mass="23413">MPNHITNKLVIKGEKEEVNKVLDFIKIEKEQDEEINGIGTIDFNKITPMPKWIYGTSPDVHGISMVDEEKYGKENTCIAWARKNWGTKWNAYSQPDDRNTENTIYFQTAWNGVPGLIQKIAWIFPNIEIQYSWCDEDFGHNLGRYKFKDTKILEEYLPVSGSKDAYELGLEIEQCKPEEKYMRFNHEIDNYEYFYDEE</sequence>
<dbReference type="Pfam" id="PF18406">
    <property type="entry name" value="DUF1281_C"/>
    <property type="match status" value="1"/>
</dbReference>
<evidence type="ECO:0000313" key="2">
    <source>
        <dbReference type="EMBL" id="BAO05110.1"/>
    </source>
</evidence>